<dbReference type="GO" id="GO:0015940">
    <property type="term" value="P:pantothenate biosynthetic process"/>
    <property type="evidence" value="ECO:0007669"/>
    <property type="project" value="UniProtKB-UniPathway"/>
</dbReference>
<dbReference type="InterPro" id="IPR003710">
    <property type="entry name" value="ApbA"/>
</dbReference>
<evidence type="ECO:0000256" key="10">
    <source>
        <dbReference type="RuleBase" id="RU362068"/>
    </source>
</evidence>
<dbReference type="UniPathway" id="UPA00028">
    <property type="reaction ID" value="UER00004"/>
</dbReference>
<comment type="catalytic activity">
    <reaction evidence="9 10">
        <text>(R)-pantoate + NADP(+) = 2-dehydropantoate + NADPH + H(+)</text>
        <dbReference type="Rhea" id="RHEA:16233"/>
        <dbReference type="ChEBI" id="CHEBI:11561"/>
        <dbReference type="ChEBI" id="CHEBI:15378"/>
        <dbReference type="ChEBI" id="CHEBI:15980"/>
        <dbReference type="ChEBI" id="CHEBI:57783"/>
        <dbReference type="ChEBI" id="CHEBI:58349"/>
        <dbReference type="EC" id="1.1.1.169"/>
    </reaction>
</comment>
<dbReference type="InterPro" id="IPR013328">
    <property type="entry name" value="6PGD_dom2"/>
</dbReference>
<evidence type="ECO:0000259" key="12">
    <source>
        <dbReference type="Pfam" id="PF08546"/>
    </source>
</evidence>
<dbReference type="Proteomes" id="UP000559809">
    <property type="component" value="Unassembled WGS sequence"/>
</dbReference>
<dbReference type="GO" id="GO:0050661">
    <property type="term" value="F:NADP binding"/>
    <property type="evidence" value="ECO:0007669"/>
    <property type="project" value="TreeGrafter"/>
</dbReference>
<dbReference type="SUPFAM" id="SSF48179">
    <property type="entry name" value="6-phosphogluconate dehydrogenase C-terminal domain-like"/>
    <property type="match status" value="1"/>
</dbReference>
<dbReference type="InterPro" id="IPR013752">
    <property type="entry name" value="KPA_reductase"/>
</dbReference>
<dbReference type="Gene3D" id="1.10.1040.10">
    <property type="entry name" value="N-(1-d-carboxylethyl)-l-norvaline Dehydrogenase, domain 2"/>
    <property type="match status" value="1"/>
</dbReference>
<dbReference type="GO" id="GO:0005737">
    <property type="term" value="C:cytoplasm"/>
    <property type="evidence" value="ECO:0007669"/>
    <property type="project" value="TreeGrafter"/>
</dbReference>
<evidence type="ECO:0000256" key="8">
    <source>
        <dbReference type="ARBA" id="ARBA00032024"/>
    </source>
</evidence>
<evidence type="ECO:0000313" key="14">
    <source>
        <dbReference type="Proteomes" id="UP000559809"/>
    </source>
</evidence>
<reference evidence="13 14" key="1">
    <citation type="submission" date="2020-07" db="EMBL/GenBank/DDBJ databases">
        <title>Taxonomic revisions and descriptions of new bacterial species based on genomic comparisons in the high-G+C-content subgroup of the family Alcaligenaceae.</title>
        <authorList>
            <person name="Szabo A."/>
            <person name="Felfoldi T."/>
        </authorList>
    </citation>
    <scope>NUCLEOTIDE SEQUENCE [LARGE SCALE GENOMIC DNA]</scope>
    <source>
        <strain evidence="13 14">LMG 24012</strain>
    </source>
</reference>
<dbReference type="Pfam" id="PF02558">
    <property type="entry name" value="ApbA"/>
    <property type="match status" value="1"/>
</dbReference>
<dbReference type="Gene3D" id="3.40.50.720">
    <property type="entry name" value="NAD(P)-binding Rossmann-like Domain"/>
    <property type="match status" value="1"/>
</dbReference>
<dbReference type="Pfam" id="PF08546">
    <property type="entry name" value="ApbA_C"/>
    <property type="match status" value="1"/>
</dbReference>
<evidence type="ECO:0000256" key="7">
    <source>
        <dbReference type="ARBA" id="ARBA00023002"/>
    </source>
</evidence>
<evidence type="ECO:0000256" key="5">
    <source>
        <dbReference type="ARBA" id="ARBA00022655"/>
    </source>
</evidence>
<dbReference type="InterPro" id="IPR050838">
    <property type="entry name" value="Ketopantoate_reductase"/>
</dbReference>
<comment type="function">
    <text evidence="10">Catalyzes the NADPH-dependent reduction of ketopantoate into pantoic acid.</text>
</comment>
<dbReference type="GO" id="GO:0008677">
    <property type="term" value="F:2-dehydropantoate 2-reductase activity"/>
    <property type="evidence" value="ECO:0007669"/>
    <property type="project" value="UniProtKB-EC"/>
</dbReference>
<proteinExistence type="inferred from homology"/>
<dbReference type="InterPro" id="IPR008927">
    <property type="entry name" value="6-PGluconate_DH-like_C_sf"/>
</dbReference>
<dbReference type="SUPFAM" id="SSF51735">
    <property type="entry name" value="NAD(P)-binding Rossmann-fold domains"/>
    <property type="match status" value="1"/>
</dbReference>
<comment type="pathway">
    <text evidence="1 10">Cofactor biosynthesis; (R)-pantothenate biosynthesis; (R)-pantoate from 3-methyl-2-oxobutanoate: step 2/2.</text>
</comment>
<dbReference type="PANTHER" id="PTHR43765:SF2">
    <property type="entry name" value="2-DEHYDROPANTOATE 2-REDUCTASE"/>
    <property type="match status" value="1"/>
</dbReference>
<accession>A0A853G0G3</accession>
<protein>
    <recommendedName>
        <fullName evidence="4 10">2-dehydropantoate 2-reductase</fullName>
        <ecNumber evidence="3 10">1.1.1.169</ecNumber>
    </recommendedName>
    <alternativeName>
        <fullName evidence="8 10">Ketopantoate reductase</fullName>
    </alternativeName>
</protein>
<dbReference type="InterPro" id="IPR036291">
    <property type="entry name" value="NAD(P)-bd_dom_sf"/>
</dbReference>
<feature type="domain" description="Ketopantoate reductase N-terminal" evidence="11">
    <location>
        <begin position="3"/>
        <end position="147"/>
    </location>
</feature>
<dbReference type="RefSeq" id="WP_180155085.1">
    <property type="nucleotide sequence ID" value="NZ_JACCEM010000005.1"/>
</dbReference>
<dbReference type="EMBL" id="JACCEM010000005">
    <property type="protein sequence ID" value="NYT49779.1"/>
    <property type="molecule type" value="Genomic_DNA"/>
</dbReference>
<comment type="caution">
    <text evidence="13">The sequence shown here is derived from an EMBL/GenBank/DDBJ whole genome shotgun (WGS) entry which is preliminary data.</text>
</comment>
<feature type="domain" description="Ketopantoate reductase C-terminal" evidence="12">
    <location>
        <begin position="189"/>
        <end position="334"/>
    </location>
</feature>
<sequence>MKVAVVGAGGVGGYVGGHMARAGVDVTLIDQWPEHVECMKKHGLSLQGVTPEESHVVPVRALHVCDAQSLAKEEPIDVAIIATKCYDTRWATELIAPYLAPNGCVVSLQNSTMEEEIAGIVGWGRVLGCIASIIAVELYKPGHIKRTIALGSKDHTVFRIGECHGRVTARAKAIAALLQHADYSEVTTNLWGERWSKLVINAMRNGLSAITALNGNERDLNEAPRWVSIRLASEAIRVGQALGYALVPMQGMDPELLARAGEGDKEGLEHAVSKLVGVAQRRRADQRPSMAQDIERGRRTESDYINGLIARKGAEIGIPTPLNAKLHELVKAVERGTAKPGPGLIDGI</sequence>
<keyword evidence="14" id="KW-1185">Reference proteome</keyword>
<keyword evidence="5 10" id="KW-0566">Pantothenate biosynthesis</keyword>
<dbReference type="PANTHER" id="PTHR43765">
    <property type="entry name" value="2-DEHYDROPANTOATE 2-REDUCTASE-RELATED"/>
    <property type="match status" value="1"/>
</dbReference>
<keyword evidence="7 10" id="KW-0560">Oxidoreductase</keyword>
<evidence type="ECO:0000313" key="13">
    <source>
        <dbReference type="EMBL" id="NYT49779.1"/>
    </source>
</evidence>
<dbReference type="NCBIfam" id="TIGR00745">
    <property type="entry name" value="apbA_panE"/>
    <property type="match status" value="1"/>
</dbReference>
<evidence type="ECO:0000256" key="3">
    <source>
        <dbReference type="ARBA" id="ARBA00013014"/>
    </source>
</evidence>
<evidence type="ECO:0000256" key="6">
    <source>
        <dbReference type="ARBA" id="ARBA00022857"/>
    </source>
</evidence>
<organism evidence="13 14">
    <name type="scientific">Parapusillimonas granuli</name>
    <dbReference type="NCBI Taxonomy" id="380911"/>
    <lineage>
        <taxon>Bacteria</taxon>
        <taxon>Pseudomonadati</taxon>
        <taxon>Pseudomonadota</taxon>
        <taxon>Betaproteobacteria</taxon>
        <taxon>Burkholderiales</taxon>
        <taxon>Alcaligenaceae</taxon>
        <taxon>Parapusillimonas</taxon>
    </lineage>
</organism>
<gene>
    <name evidence="13" type="ORF">H0A72_10720</name>
</gene>
<name>A0A853G0G3_9BURK</name>
<dbReference type="AlphaFoldDB" id="A0A853G0G3"/>
<evidence type="ECO:0000259" key="11">
    <source>
        <dbReference type="Pfam" id="PF02558"/>
    </source>
</evidence>
<keyword evidence="6 10" id="KW-0521">NADP</keyword>
<evidence type="ECO:0000256" key="9">
    <source>
        <dbReference type="ARBA" id="ARBA00048793"/>
    </source>
</evidence>
<evidence type="ECO:0000256" key="4">
    <source>
        <dbReference type="ARBA" id="ARBA00019465"/>
    </source>
</evidence>
<dbReference type="InterPro" id="IPR013332">
    <property type="entry name" value="KPR_N"/>
</dbReference>
<evidence type="ECO:0000256" key="2">
    <source>
        <dbReference type="ARBA" id="ARBA00007870"/>
    </source>
</evidence>
<dbReference type="EC" id="1.1.1.169" evidence="3 10"/>
<comment type="similarity">
    <text evidence="2 10">Belongs to the ketopantoate reductase family.</text>
</comment>
<evidence type="ECO:0000256" key="1">
    <source>
        <dbReference type="ARBA" id="ARBA00004994"/>
    </source>
</evidence>